<sequence>MTEKNKYKQLEGAHFSLATSDGELLRYDEIFNSHLNDLEKGHAALRKQTSKSVHQHDYTTEDENKRFYINMLDIIDTCSLCPSLPEHVQTGIFWDLMRLQSQNNKQLSIDETEVAFNNSFYSVTLNADTIIPYSSWSLNLSSSVFQIANTKTNLS</sequence>
<reference evidence="1 2" key="1">
    <citation type="journal article" date="2011" name="Science">
        <title>Comparative functional genomics of the fission yeasts.</title>
        <authorList>
            <person name="Rhind N."/>
            <person name="Chen Z."/>
            <person name="Yassour M."/>
            <person name="Thompson D.A."/>
            <person name="Haas B.J."/>
            <person name="Habib N."/>
            <person name="Wapinski I."/>
            <person name="Roy S."/>
            <person name="Lin M.F."/>
            <person name="Heiman D.I."/>
            <person name="Young S.K."/>
            <person name="Furuya K."/>
            <person name="Guo Y."/>
            <person name="Pidoux A."/>
            <person name="Chen H.M."/>
            <person name="Robbertse B."/>
            <person name="Goldberg J.M."/>
            <person name="Aoki K."/>
            <person name="Bayne E.H."/>
            <person name="Berlin A.M."/>
            <person name="Desjardins C.A."/>
            <person name="Dobbs E."/>
            <person name="Dukaj L."/>
            <person name="Fan L."/>
            <person name="FitzGerald M.G."/>
            <person name="French C."/>
            <person name="Gujja S."/>
            <person name="Hansen K."/>
            <person name="Keifenheim D."/>
            <person name="Levin J.Z."/>
            <person name="Mosher R.A."/>
            <person name="Mueller C.A."/>
            <person name="Pfiffner J."/>
            <person name="Priest M."/>
            <person name="Russ C."/>
            <person name="Smialowska A."/>
            <person name="Swoboda P."/>
            <person name="Sykes S.M."/>
            <person name="Vaughn M."/>
            <person name="Vengrova S."/>
            <person name="Yoder R."/>
            <person name="Zeng Q."/>
            <person name="Allshire R."/>
            <person name="Baulcombe D."/>
            <person name="Birren B.W."/>
            <person name="Brown W."/>
            <person name="Ekwall K."/>
            <person name="Kellis M."/>
            <person name="Leatherwood J."/>
            <person name="Levin H."/>
            <person name="Margalit H."/>
            <person name="Martienssen R."/>
            <person name="Nieduszynski C.A."/>
            <person name="Spatafora J.W."/>
            <person name="Friedman N."/>
            <person name="Dalgaard J.Z."/>
            <person name="Baumann P."/>
            <person name="Niki H."/>
            <person name="Regev A."/>
            <person name="Nusbaum C."/>
        </authorList>
    </citation>
    <scope>NUCLEOTIDE SEQUENCE [LARGE SCALE GENOMIC DNA]</scope>
    <source>
        <strain evidence="2">OY26 / ATCC MYA-4695 / CBS 11777 / NBRC 106824 / NRRL Y48691</strain>
    </source>
</reference>
<dbReference type="EMBL" id="KE546988">
    <property type="protein sequence ID" value="EPY53048.1"/>
    <property type="molecule type" value="Genomic_DNA"/>
</dbReference>
<dbReference type="HOGENOM" id="CLU_1696508_0_0_1"/>
<proteinExistence type="predicted"/>
<dbReference type="GeneID" id="25037919"/>
<dbReference type="RefSeq" id="XP_013021319.1">
    <property type="nucleotide sequence ID" value="XM_013165865.1"/>
</dbReference>
<organism evidence="1 2">
    <name type="scientific">Schizosaccharomyces cryophilus (strain OY26 / ATCC MYA-4695 / CBS 11777 / NBRC 106824 / NRRL Y48691)</name>
    <name type="common">Fission yeast</name>
    <dbReference type="NCBI Taxonomy" id="653667"/>
    <lineage>
        <taxon>Eukaryota</taxon>
        <taxon>Fungi</taxon>
        <taxon>Dikarya</taxon>
        <taxon>Ascomycota</taxon>
        <taxon>Taphrinomycotina</taxon>
        <taxon>Schizosaccharomycetes</taxon>
        <taxon>Schizosaccharomycetales</taxon>
        <taxon>Schizosaccharomycetaceae</taxon>
        <taxon>Schizosaccharomyces</taxon>
    </lineage>
</organism>
<evidence type="ECO:0000313" key="2">
    <source>
        <dbReference type="Proteomes" id="UP000015464"/>
    </source>
</evidence>
<dbReference type="AlphaFoldDB" id="S9VZH9"/>
<name>S9VZH9_SCHCR</name>
<dbReference type="Proteomes" id="UP000015464">
    <property type="component" value="Unassembled WGS sequence"/>
</dbReference>
<evidence type="ECO:0000313" key="1">
    <source>
        <dbReference type="EMBL" id="EPY53048.1"/>
    </source>
</evidence>
<protein>
    <submittedName>
        <fullName evidence="1">Uncharacterized protein</fullName>
    </submittedName>
</protein>
<keyword evidence="2" id="KW-1185">Reference proteome</keyword>
<accession>S9VZH9</accession>
<gene>
    <name evidence="1" type="ORF">SPOG_03602</name>
</gene>